<dbReference type="Pfam" id="PF16327">
    <property type="entry name" value="CcmF_C"/>
    <property type="match status" value="1"/>
</dbReference>
<feature type="transmembrane region" description="Helical" evidence="10">
    <location>
        <begin position="621"/>
        <end position="640"/>
    </location>
</feature>
<keyword evidence="4" id="KW-0997">Cell inner membrane</keyword>
<evidence type="ECO:0000256" key="8">
    <source>
        <dbReference type="ARBA" id="ARBA00023136"/>
    </source>
</evidence>
<feature type="transmembrane region" description="Helical" evidence="10">
    <location>
        <begin position="502"/>
        <end position="522"/>
    </location>
</feature>
<feature type="domain" description="Cytochrome c-type biogenesis protein CcmF C-terminal" evidence="12">
    <location>
        <begin position="325"/>
        <end position="640"/>
    </location>
</feature>
<feature type="transmembrane region" description="Helical" evidence="10">
    <location>
        <begin position="132"/>
        <end position="151"/>
    </location>
</feature>
<comment type="subcellular location">
    <subcellularLocation>
        <location evidence="1">Cell inner membrane</location>
        <topology evidence="1">Multi-pass membrane protein</topology>
    </subcellularLocation>
</comment>
<evidence type="ECO:0000256" key="7">
    <source>
        <dbReference type="ARBA" id="ARBA00022989"/>
    </source>
</evidence>
<dbReference type="PANTHER" id="PTHR43653:SF1">
    <property type="entry name" value="CYTOCHROME C-TYPE BIOGENESIS PROTEIN CCMF"/>
    <property type="match status" value="1"/>
</dbReference>
<dbReference type="RefSeq" id="WP_189002599.1">
    <property type="nucleotide sequence ID" value="NZ_BMOD01000006.1"/>
</dbReference>
<dbReference type="InterPro" id="IPR032523">
    <property type="entry name" value="CcmF_C"/>
</dbReference>
<feature type="transmembrane region" description="Helical" evidence="10">
    <location>
        <begin position="285"/>
        <end position="306"/>
    </location>
</feature>
<comment type="function">
    <text evidence="9">Required for the biogenesis of c-type cytochromes. Possible subunit of a heme lyase.</text>
</comment>
<feature type="transmembrane region" description="Helical" evidence="10">
    <location>
        <begin position="217"/>
        <end position="237"/>
    </location>
</feature>
<feature type="transmembrane region" description="Helical" evidence="10">
    <location>
        <begin position="434"/>
        <end position="453"/>
    </location>
</feature>
<dbReference type="PANTHER" id="PTHR43653">
    <property type="entry name" value="CYTOCHROME C ASSEMBLY PROTEIN-RELATED"/>
    <property type="match status" value="1"/>
</dbReference>
<evidence type="ECO:0000256" key="2">
    <source>
        <dbReference type="ARBA" id="ARBA00009186"/>
    </source>
</evidence>
<evidence type="ECO:0000256" key="3">
    <source>
        <dbReference type="ARBA" id="ARBA00022475"/>
    </source>
</evidence>
<feature type="transmembrane region" description="Helical" evidence="10">
    <location>
        <begin position="459"/>
        <end position="481"/>
    </location>
</feature>
<keyword evidence="3" id="KW-1003">Cell membrane</keyword>
<dbReference type="InterPro" id="IPR003568">
    <property type="entry name" value="Cyt_c_biogenesis_CcmF"/>
</dbReference>
<keyword evidence="14" id="KW-1185">Reference proteome</keyword>
<sequence>MTEFLGLGFSELGGYGTLALLLALGFVLYGLTMGVLGGIKNDPRFTESSRRSAWAVFLFVSVALFVLEYAIFKDDFSVRYVYRHSMTVSQPWVKFVTLWAALEGSILLWAWVLSLYTFLVSLSVRNDALRPWVMASMFFSLLFFVGINLTVASPFTPNINGATEGQGPNPLLQNHWMMAVHPVLLYLGFVGLSVPFAYAVAALITRKLGESWITQTRSWLLSAWMFLSAAIVAGGWWSYEILGWGGYWAWDPVENASFVPWLLATAFLHSIQIQERRRMLKTWNVYLIIGAYATTVLGTFLTRSGVVESVHAFGNGPIGPVFFGFFAVLMLIGIVLASVRAPLIRDDHTINRPLSREGAFLAGNIVFLTFAVMVVLGTLFPVLVEAIRNVRTSVGPPFFNQFAIPLGLLLLFLMGIGPMLPWQRQNNESLLKAMQIPVGTGVVVALMALLLGVRDIAVLLTLLLCAYNIAGLAKLTARAALERGGLHKTFELFQIHPRRYGAYVAHIGLVAIASGIAFSGAYKQEKELTLRLNQPQQVMGRTAVLKSLQIKDQLDKRSVEAHVVLDSEDTYARLNTYVNQPQQPVAMPFVKYHPLKDTYVTLLAYEQKENWATVRVIETPLVSWIWVGTLIMVLGSFISLQAPGTSVQTRTRPQEVTA</sequence>
<dbReference type="PRINTS" id="PR01411">
    <property type="entry name" value="CCMFBIOGNSIS"/>
</dbReference>
<keyword evidence="7 10" id="KW-1133">Transmembrane helix</keyword>
<keyword evidence="8 10" id="KW-0472">Membrane</keyword>
<reference evidence="14" key="1">
    <citation type="journal article" date="2019" name="Int. J. Syst. Evol. Microbiol.">
        <title>The Global Catalogue of Microorganisms (GCM) 10K type strain sequencing project: providing services to taxonomists for standard genome sequencing and annotation.</title>
        <authorList>
            <consortium name="The Broad Institute Genomics Platform"/>
            <consortium name="The Broad Institute Genome Sequencing Center for Infectious Disease"/>
            <person name="Wu L."/>
            <person name="Ma J."/>
        </authorList>
    </citation>
    <scope>NUCLEOTIDE SEQUENCE [LARGE SCALE GENOMIC DNA]</scope>
    <source>
        <strain evidence="14">JCM 14370</strain>
    </source>
</reference>
<feature type="transmembrane region" description="Helical" evidence="10">
    <location>
        <begin position="183"/>
        <end position="205"/>
    </location>
</feature>
<dbReference type="PRINTS" id="PR01410">
    <property type="entry name" value="CCBIOGENESIS"/>
</dbReference>
<feature type="domain" description="Cytochrome c assembly protein" evidence="11">
    <location>
        <begin position="99"/>
        <end position="304"/>
    </location>
</feature>
<evidence type="ECO:0000313" key="13">
    <source>
        <dbReference type="EMBL" id="GGJ34243.1"/>
    </source>
</evidence>
<feature type="transmembrane region" description="Helical" evidence="10">
    <location>
        <begin position="318"/>
        <end position="339"/>
    </location>
</feature>
<comment type="caution">
    <text evidence="13">The sequence shown here is derived from an EMBL/GenBank/DDBJ whole genome shotgun (WGS) entry which is preliminary data.</text>
</comment>
<proteinExistence type="inferred from homology"/>
<accession>A0ABQ2CYV8</accession>
<gene>
    <name evidence="13" type="ORF">GCM10008938_20530</name>
</gene>
<evidence type="ECO:0000259" key="11">
    <source>
        <dbReference type="Pfam" id="PF01578"/>
    </source>
</evidence>
<feature type="transmembrane region" description="Helical" evidence="10">
    <location>
        <begin position="257"/>
        <end position="273"/>
    </location>
</feature>
<feature type="transmembrane region" description="Helical" evidence="10">
    <location>
        <begin position="52"/>
        <end position="72"/>
    </location>
</feature>
<evidence type="ECO:0000256" key="1">
    <source>
        <dbReference type="ARBA" id="ARBA00004429"/>
    </source>
</evidence>
<feature type="transmembrane region" description="Helical" evidence="10">
    <location>
        <begin position="92"/>
        <end position="120"/>
    </location>
</feature>
<evidence type="ECO:0000256" key="5">
    <source>
        <dbReference type="ARBA" id="ARBA00022692"/>
    </source>
</evidence>
<protein>
    <submittedName>
        <fullName evidence="13">Cytochrome c biogenesis protein CcmF</fullName>
    </submittedName>
</protein>
<dbReference type="InterPro" id="IPR002541">
    <property type="entry name" value="Cyt_c_assembly"/>
</dbReference>
<evidence type="ECO:0000256" key="4">
    <source>
        <dbReference type="ARBA" id="ARBA00022519"/>
    </source>
</evidence>
<evidence type="ECO:0000259" key="12">
    <source>
        <dbReference type="Pfam" id="PF16327"/>
    </source>
</evidence>
<evidence type="ECO:0000256" key="10">
    <source>
        <dbReference type="SAM" id="Phobius"/>
    </source>
</evidence>
<evidence type="ECO:0000256" key="6">
    <source>
        <dbReference type="ARBA" id="ARBA00022748"/>
    </source>
</evidence>
<dbReference type="Pfam" id="PF01578">
    <property type="entry name" value="Cytochrom_C_asm"/>
    <property type="match status" value="1"/>
</dbReference>
<keyword evidence="6" id="KW-0201">Cytochrome c-type biogenesis</keyword>
<dbReference type="InterPro" id="IPR003567">
    <property type="entry name" value="Cyt_c_biogenesis"/>
</dbReference>
<dbReference type="Proteomes" id="UP000632222">
    <property type="component" value="Unassembled WGS sequence"/>
</dbReference>
<name>A0ABQ2CYV8_9DEIO</name>
<comment type="similarity">
    <text evidence="2">Belongs to the CcmF/CycK/Ccl1/NrfE/CcsA family.</text>
</comment>
<feature type="transmembrane region" description="Helical" evidence="10">
    <location>
        <begin position="360"/>
        <end position="382"/>
    </location>
</feature>
<feature type="transmembrane region" description="Helical" evidence="10">
    <location>
        <begin position="402"/>
        <end position="422"/>
    </location>
</feature>
<organism evidence="13 14">
    <name type="scientific">Deinococcus roseus</name>
    <dbReference type="NCBI Taxonomy" id="392414"/>
    <lineage>
        <taxon>Bacteria</taxon>
        <taxon>Thermotogati</taxon>
        <taxon>Deinococcota</taxon>
        <taxon>Deinococci</taxon>
        <taxon>Deinococcales</taxon>
        <taxon>Deinococcaceae</taxon>
        <taxon>Deinococcus</taxon>
    </lineage>
</organism>
<feature type="transmembrane region" description="Helical" evidence="10">
    <location>
        <begin position="12"/>
        <end position="31"/>
    </location>
</feature>
<keyword evidence="5 10" id="KW-0812">Transmembrane</keyword>
<evidence type="ECO:0000256" key="9">
    <source>
        <dbReference type="ARBA" id="ARBA00037230"/>
    </source>
</evidence>
<dbReference type="EMBL" id="BMOD01000006">
    <property type="protein sequence ID" value="GGJ34243.1"/>
    <property type="molecule type" value="Genomic_DNA"/>
</dbReference>
<evidence type="ECO:0000313" key="14">
    <source>
        <dbReference type="Proteomes" id="UP000632222"/>
    </source>
</evidence>